<evidence type="ECO:0000313" key="2">
    <source>
        <dbReference type="EMBL" id="GIJ27286.1"/>
    </source>
</evidence>
<dbReference type="RefSeq" id="WP_204034864.1">
    <property type="nucleotide sequence ID" value="NZ_BOPC01000031.1"/>
</dbReference>
<accession>A0ABQ4JAT5</accession>
<evidence type="ECO:0000313" key="3">
    <source>
        <dbReference type="Proteomes" id="UP000653076"/>
    </source>
</evidence>
<reference evidence="2 3" key="1">
    <citation type="submission" date="2021-01" db="EMBL/GenBank/DDBJ databases">
        <title>Whole genome shotgun sequence of Verrucosispora qiuiae NBRC 106684.</title>
        <authorList>
            <person name="Komaki H."/>
            <person name="Tamura T."/>
        </authorList>
    </citation>
    <scope>NUCLEOTIDE SEQUENCE [LARGE SCALE GENOMIC DNA]</scope>
    <source>
        <strain evidence="2 3">NBRC 106684</strain>
    </source>
</reference>
<protein>
    <recommendedName>
        <fullName evidence="1">MbtH-like domain-containing protein</fullName>
    </recommendedName>
</protein>
<dbReference type="SUPFAM" id="SSF160582">
    <property type="entry name" value="MbtH-like"/>
    <property type="match status" value="1"/>
</dbReference>
<feature type="domain" description="MbtH-like" evidence="1">
    <location>
        <begin position="3"/>
        <end position="50"/>
    </location>
</feature>
<dbReference type="EMBL" id="BOPC01000031">
    <property type="protein sequence ID" value="GIJ27286.1"/>
    <property type="molecule type" value="Genomic_DNA"/>
</dbReference>
<gene>
    <name evidence="2" type="ORF">Vqi01_24480</name>
</gene>
<proteinExistence type="predicted"/>
<dbReference type="SMART" id="SM00923">
    <property type="entry name" value="MbtH"/>
    <property type="match status" value="1"/>
</dbReference>
<dbReference type="Proteomes" id="UP000653076">
    <property type="component" value="Unassembled WGS sequence"/>
</dbReference>
<keyword evidence="3" id="KW-1185">Reference proteome</keyword>
<name>A0ABQ4JAT5_9ACTN</name>
<dbReference type="PANTHER" id="PTHR38444:SF1">
    <property type="entry name" value="ENTEROBACTIN BIOSYNTHESIS PROTEIN YBDZ"/>
    <property type="match status" value="1"/>
</dbReference>
<dbReference type="Gene3D" id="3.90.820.10">
    <property type="entry name" value="Structural Genomics, Unknown Function 30-nov-00 1gh9 Mol_id"/>
    <property type="match status" value="1"/>
</dbReference>
<comment type="caution">
    <text evidence="2">The sequence shown here is derived from an EMBL/GenBank/DDBJ whole genome shotgun (WGS) entry which is preliminary data.</text>
</comment>
<dbReference type="InterPro" id="IPR037407">
    <property type="entry name" value="MLP_fam"/>
</dbReference>
<dbReference type="InterPro" id="IPR038020">
    <property type="entry name" value="MbtH-like_sf"/>
</dbReference>
<dbReference type="InterPro" id="IPR005153">
    <property type="entry name" value="MbtH-like_dom"/>
</dbReference>
<sequence length="72" mass="8461">MGQPDDVRFKVVINEEEQYSVWWSDRANPPGWQDEGTEGTRQECLDHIDRVWKDMRPRSVRTARETTQGVNA</sequence>
<dbReference type="Pfam" id="PF03621">
    <property type="entry name" value="MbtH"/>
    <property type="match status" value="1"/>
</dbReference>
<evidence type="ECO:0000259" key="1">
    <source>
        <dbReference type="SMART" id="SM00923"/>
    </source>
</evidence>
<dbReference type="PANTHER" id="PTHR38444">
    <property type="entry name" value="ENTEROBACTIN BIOSYNTHESIS PROTEIN YBDZ"/>
    <property type="match status" value="1"/>
</dbReference>
<organism evidence="2 3">
    <name type="scientific">Micromonospora qiuiae</name>
    <dbReference type="NCBI Taxonomy" id="502268"/>
    <lineage>
        <taxon>Bacteria</taxon>
        <taxon>Bacillati</taxon>
        <taxon>Actinomycetota</taxon>
        <taxon>Actinomycetes</taxon>
        <taxon>Micromonosporales</taxon>
        <taxon>Micromonosporaceae</taxon>
        <taxon>Micromonospora</taxon>
    </lineage>
</organism>